<protein>
    <submittedName>
        <fullName evidence="1">Uncharacterized protein</fullName>
    </submittedName>
</protein>
<sequence length="253" mass="28450">MSTVDQFCCFVDNIMLSPLSTKQPLKKFSLFLTVETESSLFNFNAWVEAATRRGVEELRIYLSRRTFKPTIFISQTLVVVKLHSLRIGTDTSSVHLPSLKTLHLSCVNFTNQNDFINFLSACPNVDDFKVVGPIFHMLVKASSGPIFAKLVKASIGPIYAKFIKLIEATTAAMFNGIRNVQFLRIGIVTEASFKVIPVFSNLIHIEIVFYSHRPSHWDDVVDVLQHCPKLKILFIKVCCIVPFIFGYIGANGV</sequence>
<organism evidence="1 2">
    <name type="scientific">Trifolium pratense</name>
    <name type="common">Red clover</name>
    <dbReference type="NCBI Taxonomy" id="57577"/>
    <lineage>
        <taxon>Eukaryota</taxon>
        <taxon>Viridiplantae</taxon>
        <taxon>Streptophyta</taxon>
        <taxon>Embryophyta</taxon>
        <taxon>Tracheophyta</taxon>
        <taxon>Spermatophyta</taxon>
        <taxon>Magnoliopsida</taxon>
        <taxon>eudicotyledons</taxon>
        <taxon>Gunneridae</taxon>
        <taxon>Pentapetalae</taxon>
        <taxon>rosids</taxon>
        <taxon>fabids</taxon>
        <taxon>Fabales</taxon>
        <taxon>Fabaceae</taxon>
        <taxon>Papilionoideae</taxon>
        <taxon>50 kb inversion clade</taxon>
        <taxon>NPAAA clade</taxon>
        <taxon>Hologalegina</taxon>
        <taxon>IRL clade</taxon>
        <taxon>Trifolieae</taxon>
        <taxon>Trifolium</taxon>
    </lineage>
</organism>
<name>A0ACB0KJE9_TRIPR</name>
<dbReference type="Proteomes" id="UP001177021">
    <property type="component" value="Unassembled WGS sequence"/>
</dbReference>
<evidence type="ECO:0000313" key="1">
    <source>
        <dbReference type="EMBL" id="CAJ2657382.1"/>
    </source>
</evidence>
<evidence type="ECO:0000313" key="2">
    <source>
        <dbReference type="Proteomes" id="UP001177021"/>
    </source>
</evidence>
<dbReference type="EMBL" id="CASHSV030000311">
    <property type="protein sequence ID" value="CAJ2657382.1"/>
    <property type="molecule type" value="Genomic_DNA"/>
</dbReference>
<accession>A0ACB0KJE9</accession>
<reference evidence="1" key="1">
    <citation type="submission" date="2023-10" db="EMBL/GenBank/DDBJ databases">
        <authorList>
            <person name="Rodriguez Cubillos JULIANA M."/>
            <person name="De Vega J."/>
        </authorList>
    </citation>
    <scope>NUCLEOTIDE SEQUENCE</scope>
</reference>
<comment type="caution">
    <text evidence="1">The sequence shown here is derived from an EMBL/GenBank/DDBJ whole genome shotgun (WGS) entry which is preliminary data.</text>
</comment>
<gene>
    <name evidence="1" type="ORF">MILVUS5_LOCUS23969</name>
</gene>
<keyword evidence="2" id="KW-1185">Reference proteome</keyword>
<proteinExistence type="predicted"/>